<dbReference type="WBParaSite" id="PTRK_0001340000.1">
    <property type="protein sequence ID" value="PTRK_0001340000.1"/>
    <property type="gene ID" value="PTRK_0001340000"/>
</dbReference>
<proteinExistence type="predicted"/>
<protein>
    <submittedName>
        <fullName evidence="4">ShKT domain-containing protein</fullName>
    </submittedName>
</protein>
<reference evidence="4" key="1">
    <citation type="submission" date="2017-02" db="UniProtKB">
        <authorList>
            <consortium name="WormBaseParasite"/>
        </authorList>
    </citation>
    <scope>IDENTIFICATION</scope>
</reference>
<keyword evidence="2" id="KW-0732">Signal</keyword>
<feature type="coiled-coil region" evidence="1">
    <location>
        <begin position="53"/>
        <end position="95"/>
    </location>
</feature>
<organism evidence="3 4">
    <name type="scientific">Parastrongyloides trichosuri</name>
    <name type="common">Possum-specific nematode worm</name>
    <dbReference type="NCBI Taxonomy" id="131310"/>
    <lineage>
        <taxon>Eukaryota</taxon>
        <taxon>Metazoa</taxon>
        <taxon>Ecdysozoa</taxon>
        <taxon>Nematoda</taxon>
        <taxon>Chromadorea</taxon>
        <taxon>Rhabditida</taxon>
        <taxon>Tylenchina</taxon>
        <taxon>Panagrolaimomorpha</taxon>
        <taxon>Strongyloidoidea</taxon>
        <taxon>Strongyloididae</taxon>
        <taxon>Parastrongyloides</taxon>
    </lineage>
</organism>
<evidence type="ECO:0000313" key="3">
    <source>
        <dbReference type="Proteomes" id="UP000038045"/>
    </source>
</evidence>
<name>A0A0N4ZXI8_PARTI</name>
<dbReference type="PANTHER" id="PTHR35017">
    <property type="entry name" value="PROTEIN CBG16223-RELATED"/>
    <property type="match status" value="1"/>
</dbReference>
<dbReference type="PANTHER" id="PTHR35017:SF7">
    <property type="entry name" value="SHKT DOMAIN-CONTAINING PROTEIN"/>
    <property type="match status" value="1"/>
</dbReference>
<feature type="signal peptide" evidence="2">
    <location>
        <begin position="1"/>
        <end position="24"/>
    </location>
</feature>
<accession>A0A0N4ZXI8</accession>
<evidence type="ECO:0000256" key="2">
    <source>
        <dbReference type="SAM" id="SignalP"/>
    </source>
</evidence>
<dbReference type="Proteomes" id="UP000038045">
    <property type="component" value="Unplaced"/>
</dbReference>
<keyword evidence="3" id="KW-1185">Reference proteome</keyword>
<sequence>MVSFTFKNIVIIFLLINFIQLSYTDSSEKNSLLNYYIGDLALLKGLNIDNHRIEKRQARSSSAQRRRRQAQRRRFQQMINALNQLQQQITLLQQQINATLFATTTTQSTTSTTTQQYSSTNTGDKYSVSIIAKVQPAVVTPCCIDMLSPGVCRLMMNRDQEKFNRQCRNNADFSFLQCCYSCHFSSQAYVGLTASGNELYEEDAVNMLLNPYNATNEHCFDRHGTSFCESLVKRQGRWGSKTTSCSQSSLAFRVCRRSCGYCSDQTKQATVRYDSEVARDMKKCSRLF</sequence>
<evidence type="ECO:0000256" key="1">
    <source>
        <dbReference type="SAM" id="Coils"/>
    </source>
</evidence>
<evidence type="ECO:0000313" key="4">
    <source>
        <dbReference type="WBParaSite" id="PTRK_0001340000.1"/>
    </source>
</evidence>
<keyword evidence="1" id="KW-0175">Coiled coil</keyword>
<feature type="chain" id="PRO_5005892364" evidence="2">
    <location>
        <begin position="25"/>
        <end position="288"/>
    </location>
</feature>
<dbReference type="AlphaFoldDB" id="A0A0N4ZXI8"/>